<evidence type="ECO:0000256" key="1">
    <source>
        <dbReference type="ARBA" id="ARBA00004651"/>
    </source>
</evidence>
<dbReference type="InterPro" id="IPR038731">
    <property type="entry name" value="RgtA/B/C-like"/>
</dbReference>
<keyword evidence="7 8" id="KW-0472">Membrane</keyword>
<dbReference type="InterPro" id="IPR056785">
    <property type="entry name" value="YkcA/B-like_C"/>
</dbReference>
<evidence type="ECO:0000256" key="5">
    <source>
        <dbReference type="ARBA" id="ARBA00022692"/>
    </source>
</evidence>
<feature type="transmembrane region" description="Helical" evidence="8">
    <location>
        <begin position="12"/>
        <end position="29"/>
    </location>
</feature>
<feature type="transmembrane region" description="Helical" evidence="8">
    <location>
        <begin position="118"/>
        <end position="136"/>
    </location>
</feature>
<feature type="transmembrane region" description="Helical" evidence="8">
    <location>
        <begin position="383"/>
        <end position="400"/>
    </location>
</feature>
<dbReference type="GO" id="GO:0005886">
    <property type="term" value="C:plasma membrane"/>
    <property type="evidence" value="ECO:0007669"/>
    <property type="project" value="UniProtKB-SubCell"/>
</dbReference>
<evidence type="ECO:0000256" key="8">
    <source>
        <dbReference type="SAM" id="Phobius"/>
    </source>
</evidence>
<feature type="transmembrane region" description="Helical" evidence="8">
    <location>
        <begin position="295"/>
        <end position="316"/>
    </location>
</feature>
<protein>
    <submittedName>
        <fullName evidence="11">Glycosyl transferase</fullName>
    </submittedName>
</protein>
<geneLocation type="plasmid" evidence="12">
    <name>pjcm18538 dna</name>
</geneLocation>
<accession>A0A7I7S1S5</accession>
<keyword evidence="3" id="KW-0328">Glycosyltransferase</keyword>
<evidence type="ECO:0000256" key="6">
    <source>
        <dbReference type="ARBA" id="ARBA00022989"/>
    </source>
</evidence>
<evidence type="ECO:0000256" key="7">
    <source>
        <dbReference type="ARBA" id="ARBA00023136"/>
    </source>
</evidence>
<dbReference type="RefSeq" id="WP_235887232.1">
    <property type="nucleotide sequence ID" value="NZ_AP022593.1"/>
</dbReference>
<feature type="transmembrane region" description="Helical" evidence="8">
    <location>
        <begin position="82"/>
        <end position="106"/>
    </location>
</feature>
<feature type="transmembrane region" description="Helical" evidence="8">
    <location>
        <begin position="437"/>
        <end position="459"/>
    </location>
</feature>
<dbReference type="PANTHER" id="PTHR33908:SF3">
    <property type="entry name" value="UNDECAPRENYL PHOSPHATE-ALPHA-4-AMINO-4-DEOXY-L-ARABINOSE ARABINOSYL TRANSFERASE"/>
    <property type="match status" value="1"/>
</dbReference>
<keyword evidence="12" id="KW-1185">Reference proteome</keyword>
<dbReference type="GO" id="GO:0010041">
    <property type="term" value="P:response to iron(III) ion"/>
    <property type="evidence" value="ECO:0007669"/>
    <property type="project" value="TreeGrafter"/>
</dbReference>
<reference evidence="11 12" key="1">
    <citation type="journal article" date="2019" name="Emerg. Microbes Infect.">
        <title>Comprehensive subspecies identification of 175 nontuberculous mycobacteria species based on 7547 genomic profiles.</title>
        <authorList>
            <person name="Matsumoto Y."/>
            <person name="Kinjo T."/>
            <person name="Motooka D."/>
            <person name="Nabeya D."/>
            <person name="Jung N."/>
            <person name="Uechi K."/>
            <person name="Horii T."/>
            <person name="Iida T."/>
            <person name="Fujita J."/>
            <person name="Nakamura S."/>
        </authorList>
    </citation>
    <scope>NUCLEOTIDE SEQUENCE [LARGE SCALE GENOMIC DNA]</scope>
    <source>
        <strain evidence="11 12">JCM 18538</strain>
    </source>
</reference>
<keyword evidence="2" id="KW-1003">Cell membrane</keyword>
<dbReference type="GO" id="GO:0016763">
    <property type="term" value="F:pentosyltransferase activity"/>
    <property type="evidence" value="ECO:0007669"/>
    <property type="project" value="TreeGrafter"/>
</dbReference>
<proteinExistence type="predicted"/>
<name>A0A7I7S1S5_9MYCO</name>
<keyword evidence="6 8" id="KW-1133">Transmembrane helix</keyword>
<dbReference type="KEGG" id="marz:MARA_43360"/>
<evidence type="ECO:0000259" key="9">
    <source>
        <dbReference type="Pfam" id="PF13231"/>
    </source>
</evidence>
<comment type="subcellular location">
    <subcellularLocation>
        <location evidence="1">Cell membrane</location>
        <topology evidence="1">Multi-pass membrane protein</topology>
    </subcellularLocation>
</comment>
<feature type="transmembrane region" description="Helical" evidence="8">
    <location>
        <begin position="164"/>
        <end position="181"/>
    </location>
</feature>
<dbReference type="Pfam" id="PF24878">
    <property type="entry name" value="YkcB_C"/>
    <property type="match status" value="1"/>
</dbReference>
<feature type="domain" description="Glycosyltransferase RgtA/B/C/D-like" evidence="9">
    <location>
        <begin position="67"/>
        <end position="222"/>
    </location>
</feature>
<gene>
    <name evidence="11" type="ORF">MARA_43360</name>
</gene>
<feature type="transmembrane region" description="Helical" evidence="8">
    <location>
        <begin position="187"/>
        <end position="205"/>
    </location>
</feature>
<evidence type="ECO:0000259" key="10">
    <source>
        <dbReference type="Pfam" id="PF24878"/>
    </source>
</evidence>
<dbReference type="PANTHER" id="PTHR33908">
    <property type="entry name" value="MANNOSYLTRANSFERASE YKCB-RELATED"/>
    <property type="match status" value="1"/>
</dbReference>
<dbReference type="Pfam" id="PF13231">
    <property type="entry name" value="PMT_2"/>
    <property type="match status" value="1"/>
</dbReference>
<evidence type="ECO:0000313" key="12">
    <source>
        <dbReference type="Proteomes" id="UP000467428"/>
    </source>
</evidence>
<dbReference type="EMBL" id="AP022593">
    <property type="protein sequence ID" value="BBY50868.1"/>
    <property type="molecule type" value="Genomic_DNA"/>
</dbReference>
<evidence type="ECO:0000256" key="3">
    <source>
        <dbReference type="ARBA" id="ARBA00022676"/>
    </source>
</evidence>
<dbReference type="InterPro" id="IPR050297">
    <property type="entry name" value="LipidA_mod_glycosyltrf_83"/>
</dbReference>
<organism evidence="11 12">
    <name type="scientific">Mycolicibacterium arabiense</name>
    <dbReference type="NCBI Taxonomy" id="1286181"/>
    <lineage>
        <taxon>Bacteria</taxon>
        <taxon>Bacillati</taxon>
        <taxon>Actinomycetota</taxon>
        <taxon>Actinomycetes</taxon>
        <taxon>Mycobacteriales</taxon>
        <taxon>Mycobacteriaceae</taxon>
        <taxon>Mycolicibacterium</taxon>
    </lineage>
</organism>
<keyword evidence="5 8" id="KW-0812">Transmembrane</keyword>
<dbReference type="GO" id="GO:0009103">
    <property type="term" value="P:lipopolysaccharide biosynthetic process"/>
    <property type="evidence" value="ECO:0007669"/>
    <property type="project" value="UniProtKB-ARBA"/>
</dbReference>
<dbReference type="Proteomes" id="UP000467428">
    <property type="component" value="Chromosome"/>
</dbReference>
<feature type="transmembrane region" description="Helical" evidence="8">
    <location>
        <begin position="142"/>
        <end position="159"/>
    </location>
</feature>
<keyword evidence="4 11" id="KW-0808">Transferase</keyword>
<dbReference type="AlphaFoldDB" id="A0A7I7S1S5"/>
<sequence>MTTENSLRWRRLGVCALLLGTAALYLWRITINGMANAFYAAATQSGSTNWKALLFGSLDPNNFITVDKPPLAQWVMGLSGRVFGFGSASMLVPEALMAVGTVALLYAAVARVGGPRAGMLAGAALALTPVAVLMFRYNNPDAAMVLLMTAAAYCTLRALEPARGARWLAMAGVALGLAFLAKMLEGLLIAPALAATYLIAAPVAVRTRLCHLAAAAAAMVASGGWFVLLTAWWPASSRPYLAGSTDNDFMNLVLGYNGMARILGRNHEVTVPELADVPDLGTQVRGWSRLLAGEFAYEIGWLVPASVVAVVVVVIARGRAPRTDRVRAATVLFGGWLLVDGLVLSYMHGTVHPYYSLSVAPAVAAMFAIGLQQTWVHRESRYQRALFVLMSLGTGVWSWWVLGRNAHWLPPLRWAVLAVAVLAAAAALGVPARRRVAAAAAATVAVAAALAGSGAYAFATAVTPHHGGAPSVGPARRGVLTAQRGRSVVDVDLDALLEATHTDWSAAVDRSTNAAVLELATHTAVMAIGGFSGLDPTPTLAQFQRDVSEHRIAYYVATSTGSQLGRNARSHNDIARWVAFNYAARRVGTDLVFDLTVPPRQP</sequence>
<evidence type="ECO:0000256" key="4">
    <source>
        <dbReference type="ARBA" id="ARBA00022679"/>
    </source>
</evidence>
<feature type="transmembrane region" description="Helical" evidence="8">
    <location>
        <begin position="353"/>
        <end position="371"/>
    </location>
</feature>
<evidence type="ECO:0000313" key="11">
    <source>
        <dbReference type="EMBL" id="BBY50868.1"/>
    </source>
</evidence>
<feature type="domain" description="Putative mannosyltransferase YkcA/B-like C-terminal" evidence="10">
    <location>
        <begin position="499"/>
        <end position="579"/>
    </location>
</feature>
<feature type="transmembrane region" description="Helical" evidence="8">
    <location>
        <begin position="328"/>
        <end position="347"/>
    </location>
</feature>
<evidence type="ECO:0000256" key="2">
    <source>
        <dbReference type="ARBA" id="ARBA00022475"/>
    </source>
</evidence>
<feature type="transmembrane region" description="Helical" evidence="8">
    <location>
        <begin position="212"/>
        <end position="233"/>
    </location>
</feature>
<feature type="transmembrane region" description="Helical" evidence="8">
    <location>
        <begin position="412"/>
        <end position="430"/>
    </location>
</feature>